<protein>
    <submittedName>
        <fullName evidence="4">GNAT family N-acetyltransferase</fullName>
    </submittedName>
</protein>
<dbReference type="InterPro" id="IPR016181">
    <property type="entry name" value="Acyl_CoA_acyltransferase"/>
</dbReference>
<dbReference type="Gene3D" id="3.40.630.30">
    <property type="match status" value="1"/>
</dbReference>
<dbReference type="PROSITE" id="PS51186">
    <property type="entry name" value="GNAT"/>
    <property type="match status" value="1"/>
</dbReference>
<dbReference type="InterPro" id="IPR050832">
    <property type="entry name" value="Bact_Acetyltransf"/>
</dbReference>
<feature type="domain" description="N-acetyltransferase" evidence="3">
    <location>
        <begin position="11"/>
        <end position="174"/>
    </location>
</feature>
<gene>
    <name evidence="4" type="ORF">JIG36_33315</name>
</gene>
<dbReference type="InterPro" id="IPR000182">
    <property type="entry name" value="GNAT_dom"/>
</dbReference>
<keyword evidence="2" id="KW-0012">Acyltransferase</keyword>
<evidence type="ECO:0000313" key="5">
    <source>
        <dbReference type="Proteomes" id="UP000632138"/>
    </source>
</evidence>
<name>A0ABS2AKM7_9ACTN</name>
<dbReference type="SUPFAM" id="SSF55729">
    <property type="entry name" value="Acyl-CoA N-acyltransferases (Nat)"/>
    <property type="match status" value="1"/>
</dbReference>
<dbReference type="Proteomes" id="UP000632138">
    <property type="component" value="Unassembled WGS sequence"/>
</dbReference>
<reference evidence="4 5" key="1">
    <citation type="submission" date="2021-01" db="EMBL/GenBank/DDBJ databases">
        <title>Actinoplanes sp. nov. LDG1-06 isolated from lichen.</title>
        <authorList>
            <person name="Saeng-In P."/>
            <person name="Phongsopitanun W."/>
            <person name="Kanchanasin P."/>
            <person name="Yuki M."/>
            <person name="Kudo T."/>
            <person name="Ohkuma M."/>
            <person name="Tanasupawat S."/>
        </authorList>
    </citation>
    <scope>NUCLEOTIDE SEQUENCE [LARGE SCALE GENOMIC DNA]</scope>
    <source>
        <strain evidence="4 5">LDG1-06</strain>
    </source>
</reference>
<accession>A0ABS2AKM7</accession>
<evidence type="ECO:0000259" key="3">
    <source>
        <dbReference type="PROSITE" id="PS51186"/>
    </source>
</evidence>
<evidence type="ECO:0000256" key="1">
    <source>
        <dbReference type="ARBA" id="ARBA00022679"/>
    </source>
</evidence>
<evidence type="ECO:0000256" key="2">
    <source>
        <dbReference type="ARBA" id="ARBA00023315"/>
    </source>
</evidence>
<dbReference type="PANTHER" id="PTHR43877">
    <property type="entry name" value="AMINOALKYLPHOSPHONATE N-ACETYLTRANSFERASE-RELATED-RELATED"/>
    <property type="match status" value="1"/>
</dbReference>
<keyword evidence="5" id="KW-1185">Reference proteome</keyword>
<comment type="caution">
    <text evidence="4">The sequence shown here is derived from an EMBL/GenBank/DDBJ whole genome shotgun (WGS) entry which is preliminary data.</text>
</comment>
<organism evidence="4 5">
    <name type="scientific">Paractinoplanes ovalisporus</name>
    <dbReference type="NCBI Taxonomy" id="2810368"/>
    <lineage>
        <taxon>Bacteria</taxon>
        <taxon>Bacillati</taxon>
        <taxon>Actinomycetota</taxon>
        <taxon>Actinomycetes</taxon>
        <taxon>Micromonosporales</taxon>
        <taxon>Micromonosporaceae</taxon>
        <taxon>Paractinoplanes</taxon>
    </lineage>
</organism>
<dbReference type="Pfam" id="PF00583">
    <property type="entry name" value="Acetyltransf_1"/>
    <property type="match status" value="1"/>
</dbReference>
<proteinExistence type="predicted"/>
<keyword evidence="1" id="KW-0808">Transferase</keyword>
<dbReference type="PANTHER" id="PTHR43877:SF2">
    <property type="entry name" value="AMINOALKYLPHOSPHONATE N-ACETYLTRANSFERASE-RELATED"/>
    <property type="match status" value="1"/>
</dbReference>
<evidence type="ECO:0000313" key="4">
    <source>
        <dbReference type="EMBL" id="MBM2620402.1"/>
    </source>
</evidence>
<sequence>MADSQKDQEAVQIRARTDADVPECAALLRKVYALDGYPVEGVADAEGWMYPAGLMAAFVAGETGGLLGHAAVCEPNGDAAVEMLVAQTGAAESEIAVLARLFVGPKARGRGVGRMLAEAALAYAAGKRLRAVFDVMEKDRTAIGMYERMGCVLLGRTLHHVTDGRTIPALCYAAPGAVDPTA</sequence>
<dbReference type="EMBL" id="JAENHP010000014">
    <property type="protein sequence ID" value="MBM2620402.1"/>
    <property type="molecule type" value="Genomic_DNA"/>
</dbReference>
<dbReference type="RefSeq" id="WP_203380383.1">
    <property type="nucleotide sequence ID" value="NZ_JAENHP010000014.1"/>
</dbReference>